<feature type="transmembrane region" description="Helical" evidence="2">
    <location>
        <begin position="252"/>
        <end position="273"/>
    </location>
</feature>
<feature type="transmembrane region" description="Helical" evidence="2">
    <location>
        <begin position="26"/>
        <end position="47"/>
    </location>
</feature>
<keyword evidence="2" id="KW-1133">Transmembrane helix</keyword>
<dbReference type="Proteomes" id="UP000813824">
    <property type="component" value="Unassembled WGS sequence"/>
</dbReference>
<feature type="transmembrane region" description="Helical" evidence="2">
    <location>
        <begin position="140"/>
        <end position="161"/>
    </location>
</feature>
<feature type="region of interest" description="Disordered" evidence="1">
    <location>
        <begin position="325"/>
        <end position="345"/>
    </location>
</feature>
<protein>
    <submittedName>
        <fullName evidence="3">Uncharacterized protein</fullName>
    </submittedName>
</protein>
<feature type="transmembrane region" description="Helical" evidence="2">
    <location>
        <begin position="115"/>
        <end position="133"/>
    </location>
</feature>
<name>A0A8K0UHW4_9AGAR</name>
<keyword evidence="4" id="KW-1185">Reference proteome</keyword>
<evidence type="ECO:0000313" key="3">
    <source>
        <dbReference type="EMBL" id="KAH8091358.1"/>
    </source>
</evidence>
<keyword evidence="2" id="KW-0812">Transmembrane</keyword>
<evidence type="ECO:0000313" key="4">
    <source>
        <dbReference type="Proteomes" id="UP000813824"/>
    </source>
</evidence>
<evidence type="ECO:0000256" key="2">
    <source>
        <dbReference type="SAM" id="Phobius"/>
    </source>
</evidence>
<reference evidence="3" key="1">
    <citation type="journal article" date="2021" name="New Phytol.">
        <title>Evolutionary innovations through gain and loss of genes in the ectomycorrhizal Boletales.</title>
        <authorList>
            <person name="Wu G."/>
            <person name="Miyauchi S."/>
            <person name="Morin E."/>
            <person name="Kuo A."/>
            <person name="Drula E."/>
            <person name="Varga T."/>
            <person name="Kohler A."/>
            <person name="Feng B."/>
            <person name="Cao Y."/>
            <person name="Lipzen A."/>
            <person name="Daum C."/>
            <person name="Hundley H."/>
            <person name="Pangilinan J."/>
            <person name="Johnson J."/>
            <person name="Barry K."/>
            <person name="LaButti K."/>
            <person name="Ng V."/>
            <person name="Ahrendt S."/>
            <person name="Min B."/>
            <person name="Choi I.G."/>
            <person name="Park H."/>
            <person name="Plett J.M."/>
            <person name="Magnuson J."/>
            <person name="Spatafora J.W."/>
            <person name="Nagy L.G."/>
            <person name="Henrissat B."/>
            <person name="Grigoriev I.V."/>
            <person name="Yang Z.L."/>
            <person name="Xu J."/>
            <person name="Martin F.M."/>
        </authorList>
    </citation>
    <scope>NUCLEOTIDE SEQUENCE</scope>
    <source>
        <strain evidence="3">KKN 215</strain>
    </source>
</reference>
<evidence type="ECO:0000256" key="1">
    <source>
        <dbReference type="SAM" id="MobiDB-lite"/>
    </source>
</evidence>
<organism evidence="3 4">
    <name type="scientific">Cristinia sonorae</name>
    <dbReference type="NCBI Taxonomy" id="1940300"/>
    <lineage>
        <taxon>Eukaryota</taxon>
        <taxon>Fungi</taxon>
        <taxon>Dikarya</taxon>
        <taxon>Basidiomycota</taxon>
        <taxon>Agaricomycotina</taxon>
        <taxon>Agaricomycetes</taxon>
        <taxon>Agaricomycetidae</taxon>
        <taxon>Agaricales</taxon>
        <taxon>Pleurotineae</taxon>
        <taxon>Stephanosporaceae</taxon>
        <taxon>Cristinia</taxon>
    </lineage>
</organism>
<gene>
    <name evidence="3" type="ORF">BXZ70DRAFT_1067332</name>
</gene>
<feature type="transmembrane region" description="Helical" evidence="2">
    <location>
        <begin position="224"/>
        <end position="246"/>
    </location>
</feature>
<comment type="caution">
    <text evidence="3">The sequence shown here is derived from an EMBL/GenBank/DDBJ whole genome shotgun (WGS) entry which is preliminary data.</text>
</comment>
<accession>A0A8K0UHW4</accession>
<dbReference type="AlphaFoldDB" id="A0A8K0UHW4"/>
<proteinExistence type="predicted"/>
<feature type="compositionally biased region" description="Polar residues" evidence="1">
    <location>
        <begin position="335"/>
        <end position="345"/>
    </location>
</feature>
<feature type="transmembrane region" description="Helical" evidence="2">
    <location>
        <begin position="59"/>
        <end position="82"/>
    </location>
</feature>
<keyword evidence="2" id="KW-0472">Membrane</keyword>
<feature type="transmembrane region" description="Helical" evidence="2">
    <location>
        <begin position="181"/>
        <end position="204"/>
    </location>
</feature>
<dbReference type="EMBL" id="JAEVFJ010000036">
    <property type="protein sequence ID" value="KAH8091358.1"/>
    <property type="molecule type" value="Genomic_DNA"/>
</dbReference>
<sequence length="388" mass="42192">MDTVVRAAAGETADQVFADEAVINSAGLAFIAYGVHATLYFQCLSLLWQERIKSPRHTWLLIAYVSILFAIGSVGNGVNMFLNEDAFVIHRDYPGGPGQFEQDQYSLPYNAGGSVVSMIGFWLADGLLVFRFCAIFGTRWWARVVPITLYVASIILSIFLLHEVVSPGGTIWAPAGVNFSLAYWSTSIAINIILTFSIVIYLVYMRFSLRKAMGPGHTSPYLSISAMLVESAFLYTVFALAFLIPLSKNSNVNLIFLQAIPQIQLIAPLLIILRVAQGRAWTRVTAQLTLGDAMEGGAIQFMTMSGPSTTTALESVSVDLRHVGVTGTDTDTQDKSLQGSLRSTNNDAKDQESLVLSTLVIRRNSGAQYPVSPVGLTCSSPRVEQGQS</sequence>
<dbReference type="OrthoDB" id="2905268at2759"/>